<evidence type="ECO:0000313" key="4">
    <source>
        <dbReference type="RefSeq" id="XP_018324078.2"/>
    </source>
</evidence>
<dbReference type="PROSITE" id="PS51777">
    <property type="entry name" value="RH2"/>
    <property type="match status" value="1"/>
</dbReference>
<gene>
    <name evidence="4" type="primary">LOC108736227</name>
</gene>
<dbReference type="InterPro" id="IPR036322">
    <property type="entry name" value="WD40_repeat_dom_sf"/>
</dbReference>
<dbReference type="InterPro" id="IPR034744">
    <property type="entry name" value="RH2"/>
</dbReference>
<feature type="compositionally biased region" description="Basic and acidic residues" evidence="1">
    <location>
        <begin position="336"/>
        <end position="361"/>
    </location>
</feature>
<dbReference type="GO" id="GO:0005078">
    <property type="term" value="F:MAP-kinase scaffold activity"/>
    <property type="evidence" value="ECO:0007669"/>
    <property type="project" value="InterPro"/>
</dbReference>
<dbReference type="STRING" id="224129.A0A1W4WVA9"/>
<dbReference type="GO" id="GO:0030159">
    <property type="term" value="F:signaling receptor complex adaptor activity"/>
    <property type="evidence" value="ECO:0007669"/>
    <property type="project" value="TreeGrafter"/>
</dbReference>
<dbReference type="SUPFAM" id="SSF50978">
    <property type="entry name" value="WD40 repeat-like"/>
    <property type="match status" value="1"/>
</dbReference>
<dbReference type="InterPro" id="IPR039911">
    <property type="entry name" value="JIP3/JIP4"/>
</dbReference>
<feature type="compositionally biased region" description="Basic and acidic residues" evidence="1">
    <location>
        <begin position="419"/>
        <end position="432"/>
    </location>
</feature>
<dbReference type="KEGG" id="apln:108736227"/>
<dbReference type="CTD" id="43905"/>
<protein>
    <submittedName>
        <fullName evidence="4">C-Jun-amino-terminal kinase-interacting protein 4 isoform X1</fullName>
    </submittedName>
</protein>
<name>A0A1W4WVA9_AGRPL</name>
<dbReference type="RefSeq" id="XP_018324078.2">
    <property type="nucleotide sequence ID" value="XM_018468576.2"/>
</dbReference>
<accession>A0A1W4WVA9</accession>
<keyword evidence="4" id="KW-0418">Kinase</keyword>
<dbReference type="GO" id="GO:0008432">
    <property type="term" value="F:JUN kinase binding"/>
    <property type="evidence" value="ECO:0007669"/>
    <property type="project" value="TreeGrafter"/>
</dbReference>
<dbReference type="PANTHER" id="PTHR13886:SF4">
    <property type="entry name" value="JNK-INTERACTING PROTEIN 3"/>
    <property type="match status" value="1"/>
</dbReference>
<feature type="region of interest" description="Disordered" evidence="1">
    <location>
        <begin position="323"/>
        <end position="432"/>
    </location>
</feature>
<dbReference type="Proteomes" id="UP000192223">
    <property type="component" value="Unplaced"/>
</dbReference>
<dbReference type="InterPro" id="IPR015943">
    <property type="entry name" value="WD40/YVTN_repeat-like_dom_sf"/>
</dbReference>
<dbReference type="GeneID" id="108736227"/>
<dbReference type="GO" id="GO:0016192">
    <property type="term" value="P:vesicle-mediated transport"/>
    <property type="evidence" value="ECO:0007669"/>
    <property type="project" value="TreeGrafter"/>
</dbReference>
<feature type="compositionally biased region" description="Basic and acidic residues" evidence="1">
    <location>
        <begin position="385"/>
        <end position="394"/>
    </location>
</feature>
<dbReference type="OrthoDB" id="10256043at2759"/>
<dbReference type="GO" id="GO:0016301">
    <property type="term" value="F:kinase activity"/>
    <property type="evidence" value="ECO:0007669"/>
    <property type="project" value="UniProtKB-KW"/>
</dbReference>
<dbReference type="Pfam" id="PF19056">
    <property type="entry name" value="WD40_2"/>
    <property type="match status" value="1"/>
</dbReference>
<evidence type="ECO:0000259" key="2">
    <source>
        <dbReference type="PROSITE" id="PS51777"/>
    </source>
</evidence>
<proteinExistence type="predicted"/>
<feature type="compositionally biased region" description="Polar residues" evidence="1">
    <location>
        <begin position="396"/>
        <end position="418"/>
    </location>
</feature>
<reference evidence="4" key="1">
    <citation type="submission" date="2025-08" db="UniProtKB">
        <authorList>
            <consortium name="RefSeq"/>
        </authorList>
    </citation>
    <scope>IDENTIFICATION</scope>
</reference>
<dbReference type="InParanoid" id="A0A1W4WVA9"/>
<dbReference type="FunCoup" id="A0A1W4WVA9">
    <property type="interactions" value="1386"/>
</dbReference>
<dbReference type="Gene3D" id="2.130.10.10">
    <property type="entry name" value="YVTN repeat-like/Quinoprotein amine dehydrogenase"/>
    <property type="match status" value="1"/>
</dbReference>
<dbReference type="AlphaFoldDB" id="A0A1W4WVA9"/>
<dbReference type="GO" id="GO:0019894">
    <property type="term" value="F:kinesin binding"/>
    <property type="evidence" value="ECO:0007669"/>
    <property type="project" value="TreeGrafter"/>
</dbReference>
<dbReference type="PANTHER" id="PTHR13886">
    <property type="entry name" value="JNK/SAPK-ASSOCIATED PROTEIN"/>
    <property type="match status" value="1"/>
</dbReference>
<keyword evidence="3" id="KW-1185">Reference proteome</keyword>
<evidence type="ECO:0000313" key="3">
    <source>
        <dbReference type="Proteomes" id="UP000192223"/>
    </source>
</evidence>
<dbReference type="GO" id="GO:0005737">
    <property type="term" value="C:cytoplasm"/>
    <property type="evidence" value="ECO:0007669"/>
    <property type="project" value="TreeGrafter"/>
</dbReference>
<sequence length="797" mass="88407">MAQRKRFTRVEMARVLMERNQYKERFIELQEAVRWTEMIRASKNDTTLDKKSKQSIWKFFSNLFTSSDRPTRPYVSPQLRYQSNTNQVAPGVVRTALPARGGQDFLETELGQGSERVLARRAFERREQYRHVRAHVRKEDGRLQAYGWSLPSKGGSANSASGVKALTNSSHSVPVPVPVYCRPLAESQPGMKIWCAAGVNLMGGYTKDGGLMVGGSVFYSDESSVQNEVNSEVESLDKELRANREAAVLETKLSSLVWICTSTHNASIVTVIDANNPAEILNSFGVCTNHLLCIASVPGASPDDYSPNDDAYEMVERSEVAVIPENKTENVEDDAKEIIDDSTKYDSAKENEKNEIKEQQQENKPTYRVTFVEHNETVYNRKKHRSEEKSHECEQSNDNSTEGDSSPKNSPVTENSPVKSKEKNDFSKEQELREHRVMSSVLATMWLGAQNGILYVHSSVTNWNQCLHSVKLDDAVISIVHVNGRVVVALADGKVAVFRRNSEGEWDLSKYHLVQLGPPQQSVRTLCVVGDKVWCGYRNKIHVLHPRKLEVVYSFEAHPRKESQVKQLAWWGEGVWISIRLDSTLRLYHAHTYQHLQDVDIEPYVSKMLGTGKLGFSFVRITTLLISSNRLWIGTGNGVIISVPISDCASVSGSSSGAIVLRGNSIGVGSTPSVRSNALPWSYIPFCTMAHAQLSFHGHRDSVKFFVAVPGSGGMSAASTPSEAHSAALSPIGGPPKTSSVMLVMSGGEGYIDFRLGDGEMEDSVIEQQTAEDPDVSSQIEIKGEKSHLIIWQVSLA</sequence>
<evidence type="ECO:0000256" key="1">
    <source>
        <dbReference type="SAM" id="MobiDB-lite"/>
    </source>
</evidence>
<keyword evidence="4" id="KW-0808">Transferase</keyword>
<feature type="domain" description="RH2" evidence="2">
    <location>
        <begin position="4"/>
        <end position="74"/>
    </location>
</feature>
<organism evidence="3 4">
    <name type="scientific">Agrilus planipennis</name>
    <name type="common">Emerald ash borer</name>
    <name type="synonym">Agrilus marcopoli</name>
    <dbReference type="NCBI Taxonomy" id="224129"/>
    <lineage>
        <taxon>Eukaryota</taxon>
        <taxon>Metazoa</taxon>
        <taxon>Ecdysozoa</taxon>
        <taxon>Arthropoda</taxon>
        <taxon>Hexapoda</taxon>
        <taxon>Insecta</taxon>
        <taxon>Pterygota</taxon>
        <taxon>Neoptera</taxon>
        <taxon>Endopterygota</taxon>
        <taxon>Coleoptera</taxon>
        <taxon>Polyphaga</taxon>
        <taxon>Elateriformia</taxon>
        <taxon>Buprestoidea</taxon>
        <taxon>Buprestidae</taxon>
        <taxon>Agrilinae</taxon>
        <taxon>Agrilus</taxon>
    </lineage>
</organism>